<dbReference type="OrthoDB" id="3780655at2"/>
<name>A0A6N8JNH2_9ACTN</name>
<dbReference type="GO" id="GO:0009100">
    <property type="term" value="P:glycoprotein metabolic process"/>
    <property type="evidence" value="ECO:0007669"/>
    <property type="project" value="UniProtKB-ARBA"/>
</dbReference>
<dbReference type="EMBL" id="WSRR01000020">
    <property type="protein sequence ID" value="MVX61405.1"/>
    <property type="molecule type" value="Genomic_DNA"/>
</dbReference>
<accession>A0A6N8JNH2</accession>
<evidence type="ECO:0000313" key="3">
    <source>
        <dbReference type="Proteomes" id="UP000463388"/>
    </source>
</evidence>
<proteinExistence type="predicted"/>
<dbReference type="InterPro" id="IPR007074">
    <property type="entry name" value="LicD/FKTN/FKRP_NTP_transf"/>
</dbReference>
<dbReference type="InterPro" id="IPR052942">
    <property type="entry name" value="LPS_cholinephosphotransferase"/>
</dbReference>
<keyword evidence="3" id="KW-1185">Reference proteome</keyword>
<dbReference type="Pfam" id="PF04991">
    <property type="entry name" value="LicD"/>
    <property type="match status" value="1"/>
</dbReference>
<dbReference type="Proteomes" id="UP000463388">
    <property type="component" value="Unassembled WGS sequence"/>
</dbReference>
<protein>
    <recommendedName>
        <fullName evidence="1">LicD/FKTN/FKRP nucleotidyltransferase domain-containing protein</fullName>
    </recommendedName>
</protein>
<comment type="caution">
    <text evidence="2">The sequence shown here is derived from an EMBL/GenBank/DDBJ whole genome shotgun (WGS) entry which is preliminary data.</text>
</comment>
<organism evidence="2 3">
    <name type="scientific">Adlercreutzia mucosicola</name>
    <dbReference type="NCBI Taxonomy" id="580026"/>
    <lineage>
        <taxon>Bacteria</taxon>
        <taxon>Bacillati</taxon>
        <taxon>Actinomycetota</taxon>
        <taxon>Coriobacteriia</taxon>
        <taxon>Eggerthellales</taxon>
        <taxon>Eggerthellaceae</taxon>
        <taxon>Adlercreutzia</taxon>
    </lineage>
</organism>
<gene>
    <name evidence="2" type="ORF">GKZ27_08050</name>
</gene>
<evidence type="ECO:0000259" key="1">
    <source>
        <dbReference type="Pfam" id="PF04991"/>
    </source>
</evidence>
<dbReference type="PANTHER" id="PTHR43404">
    <property type="entry name" value="LIPOPOLYSACCHARIDE CHOLINEPHOSPHOTRANSFERASE LICD"/>
    <property type="match status" value="1"/>
</dbReference>
<dbReference type="PANTHER" id="PTHR43404:SF2">
    <property type="entry name" value="LIPOPOLYSACCHARIDE CHOLINEPHOSPHOTRANSFERASE LICD"/>
    <property type="match status" value="1"/>
</dbReference>
<feature type="domain" description="LicD/FKTN/FKRP nucleotidyltransferase" evidence="1">
    <location>
        <begin position="24"/>
        <end position="242"/>
    </location>
</feature>
<dbReference type="RefSeq" id="WP_160346546.1">
    <property type="nucleotide sequence ID" value="NZ_WSRR01000020.1"/>
</dbReference>
<reference evidence="2 3" key="1">
    <citation type="submission" date="2019-12" db="EMBL/GenBank/DDBJ databases">
        <title>Microbes associate with the intestines of laboratory mice.</title>
        <authorList>
            <person name="Navarre W."/>
            <person name="Wong E."/>
        </authorList>
    </citation>
    <scope>NUCLEOTIDE SEQUENCE [LARGE SCALE GENOMIC DNA]</scope>
    <source>
        <strain evidence="2 3">NM66_B29</strain>
    </source>
</reference>
<sequence>MRELSRREVQEVEIGLLSEFADLCEAHGLRYYLAYGTLIGAARHQGFVPWDDDVDVMMPRKDFERLRGAFETWRLRETSQFIHCRTGRSRFPFGRIIDTRTVVDERYCEGGEELGAWIDVFPLEDMPLRAESLFRRIDYWNAARMLAVSDPRKGASSIARIAKKVLAPIYRHKGSVRYAMKMDRAVMEWDRHDESCYAEVLGVTEKRKPLPKQWFEPATLTFESREYCVPSQYDAVLSSCYGNWRQLPPEEQRVPHPMNIYLKDGYVIG</sequence>
<evidence type="ECO:0000313" key="2">
    <source>
        <dbReference type="EMBL" id="MVX61405.1"/>
    </source>
</evidence>
<dbReference type="AlphaFoldDB" id="A0A6N8JNH2"/>